<dbReference type="HOGENOM" id="CLU_066192_18_2_3"/>
<sequence>MPKTTDAVKIIHQMIADDPTIKEQIALESLNSEIAQLIYDARMNAGLTQQQLADLIHVEQSVIEDLEDADYQDNPLIMLQKIATALNQRVKMSLVSSL</sequence>
<dbReference type="EMBL" id="CP011304">
    <property type="protein sequence ID" value="AKE64977.1"/>
    <property type="molecule type" value="Genomic_DNA"/>
</dbReference>
<dbReference type="GeneID" id="66707799"/>
<feature type="domain" description="HTH cro/C1-type" evidence="1">
    <location>
        <begin position="38"/>
        <end position="93"/>
    </location>
</feature>
<accession>A0A0F6U5Q6</accession>
<dbReference type="Proteomes" id="UP000034103">
    <property type="component" value="Chromosome"/>
</dbReference>
<evidence type="ECO:0000313" key="3">
    <source>
        <dbReference type="Proteomes" id="UP000034103"/>
    </source>
</evidence>
<dbReference type="Pfam" id="PF13413">
    <property type="entry name" value="HTH_25"/>
    <property type="match status" value="1"/>
</dbReference>
<organism evidence="2 3">
    <name type="scientific">Microcystis aeruginosa NIES-2549</name>
    <dbReference type="NCBI Taxonomy" id="1641812"/>
    <lineage>
        <taxon>Bacteria</taxon>
        <taxon>Bacillati</taxon>
        <taxon>Cyanobacteriota</taxon>
        <taxon>Cyanophyceae</taxon>
        <taxon>Oscillatoriophycideae</taxon>
        <taxon>Chroococcales</taxon>
        <taxon>Microcystaceae</taxon>
        <taxon>Microcystis</taxon>
    </lineage>
</organism>
<evidence type="ECO:0000313" key="2">
    <source>
        <dbReference type="EMBL" id="AKE64977.1"/>
    </source>
</evidence>
<dbReference type="PROSITE" id="PS50943">
    <property type="entry name" value="HTH_CROC1"/>
    <property type="match status" value="1"/>
</dbReference>
<evidence type="ECO:0000259" key="1">
    <source>
        <dbReference type="PROSITE" id="PS50943"/>
    </source>
</evidence>
<protein>
    <recommendedName>
        <fullName evidence="1">HTH cro/C1-type domain-containing protein</fullName>
    </recommendedName>
</protein>
<proteinExistence type="predicted"/>
<dbReference type="SUPFAM" id="SSF47413">
    <property type="entry name" value="lambda repressor-like DNA-binding domains"/>
    <property type="match status" value="1"/>
</dbReference>
<dbReference type="CDD" id="cd00093">
    <property type="entry name" value="HTH_XRE"/>
    <property type="match status" value="1"/>
</dbReference>
<name>A0A0F6U5Q6_MICAE</name>
<dbReference type="RefSeq" id="WP_002731911.1">
    <property type="nucleotide sequence ID" value="NZ_CP011304.1"/>
</dbReference>
<dbReference type="PATRIC" id="fig|1641812.3.peg.2726"/>
<gene>
    <name evidence="2" type="ORF">MYAER_2635</name>
</gene>
<dbReference type="AlphaFoldDB" id="A0A0F6U5Q6"/>
<dbReference type="InterPro" id="IPR010982">
    <property type="entry name" value="Lambda_DNA-bd_dom_sf"/>
</dbReference>
<reference evidence="2 3" key="1">
    <citation type="journal article" date="2015" name="Genome Announc.">
        <title>Complete Genome Sequence of Microcystis aeruginosa NIES-2549, a Bloom-Forming Cyanobacterium from Lake Kasumigaura, Japan.</title>
        <authorList>
            <person name="Yamaguchi H."/>
            <person name="Suzuki S."/>
            <person name="Tanabe Y."/>
            <person name="Osana Y."/>
            <person name="Shimura Y."/>
            <person name="Ishida K."/>
            <person name="Kawachi M."/>
        </authorList>
    </citation>
    <scope>NUCLEOTIDE SEQUENCE [LARGE SCALE GENOMIC DNA]</scope>
    <source>
        <strain evidence="2 3">NIES-2549</strain>
    </source>
</reference>
<dbReference type="InterPro" id="IPR001387">
    <property type="entry name" value="Cro/C1-type_HTH"/>
</dbReference>
<dbReference type="GO" id="GO:0003677">
    <property type="term" value="F:DNA binding"/>
    <property type="evidence" value="ECO:0007669"/>
    <property type="project" value="InterPro"/>
</dbReference>
<dbReference type="Gene3D" id="1.10.260.40">
    <property type="entry name" value="lambda repressor-like DNA-binding domains"/>
    <property type="match status" value="1"/>
</dbReference>